<name>R0L9Y7_ANAPL</name>
<reference evidence="3" key="1">
    <citation type="journal article" date="2013" name="Nat. Genet.">
        <title>The duck genome and transcriptome provide insight into an avian influenza virus reservoir species.</title>
        <authorList>
            <person name="Huang Y."/>
            <person name="Li Y."/>
            <person name="Burt D.W."/>
            <person name="Chen H."/>
            <person name="Zhang Y."/>
            <person name="Qian W."/>
            <person name="Kim H."/>
            <person name="Gan S."/>
            <person name="Zhao Y."/>
            <person name="Li J."/>
            <person name="Yi K."/>
            <person name="Feng H."/>
            <person name="Zhu P."/>
            <person name="Li B."/>
            <person name="Liu Q."/>
            <person name="Fairley S."/>
            <person name="Magor K.E."/>
            <person name="Du Z."/>
            <person name="Hu X."/>
            <person name="Goodman L."/>
            <person name="Tafer H."/>
            <person name="Vignal A."/>
            <person name="Lee T."/>
            <person name="Kim K.W."/>
            <person name="Sheng Z."/>
            <person name="An Y."/>
            <person name="Searle S."/>
            <person name="Herrero J."/>
            <person name="Groenen M.A."/>
            <person name="Crooijmans R.P."/>
            <person name="Faraut T."/>
            <person name="Cai Q."/>
            <person name="Webster R.G."/>
            <person name="Aldridge J.R."/>
            <person name="Warren W.C."/>
            <person name="Bartschat S."/>
            <person name="Kehr S."/>
            <person name="Marz M."/>
            <person name="Stadler P.F."/>
            <person name="Smith J."/>
            <person name="Kraus R.H."/>
            <person name="Zhao Y."/>
            <person name="Ren L."/>
            <person name="Fei J."/>
            <person name="Morisson M."/>
            <person name="Kaiser P."/>
            <person name="Griffin D.K."/>
            <person name="Rao M."/>
            <person name="Pitel F."/>
            <person name="Wang J."/>
            <person name="Li N."/>
        </authorList>
    </citation>
    <scope>NUCLEOTIDE SEQUENCE [LARGE SCALE GENOMIC DNA]</scope>
</reference>
<feature type="compositionally biased region" description="Basic and acidic residues" evidence="1">
    <location>
        <begin position="38"/>
        <end position="56"/>
    </location>
</feature>
<feature type="compositionally biased region" description="Polar residues" evidence="1">
    <location>
        <begin position="78"/>
        <end position="88"/>
    </location>
</feature>
<dbReference type="AlphaFoldDB" id="R0L9Y7"/>
<gene>
    <name evidence="2" type="ORF">Anapl_03019</name>
</gene>
<evidence type="ECO:0000313" key="3">
    <source>
        <dbReference type="Proteomes" id="UP000296049"/>
    </source>
</evidence>
<dbReference type="Proteomes" id="UP000296049">
    <property type="component" value="Unassembled WGS sequence"/>
</dbReference>
<feature type="region of interest" description="Disordered" evidence="1">
    <location>
        <begin position="31"/>
        <end position="94"/>
    </location>
</feature>
<proteinExistence type="predicted"/>
<keyword evidence="3" id="KW-1185">Reference proteome</keyword>
<accession>R0L9Y7</accession>
<dbReference type="EMBL" id="KB743525">
    <property type="protein sequence ID" value="EOA98269.1"/>
    <property type="molecule type" value="Genomic_DNA"/>
</dbReference>
<evidence type="ECO:0000313" key="2">
    <source>
        <dbReference type="EMBL" id="EOA98269.1"/>
    </source>
</evidence>
<organism evidence="2 3">
    <name type="scientific">Anas platyrhynchos</name>
    <name type="common">Mallard</name>
    <name type="synonym">Anas boschas</name>
    <dbReference type="NCBI Taxonomy" id="8839"/>
    <lineage>
        <taxon>Eukaryota</taxon>
        <taxon>Metazoa</taxon>
        <taxon>Chordata</taxon>
        <taxon>Craniata</taxon>
        <taxon>Vertebrata</taxon>
        <taxon>Euteleostomi</taxon>
        <taxon>Archelosauria</taxon>
        <taxon>Archosauria</taxon>
        <taxon>Dinosauria</taxon>
        <taxon>Saurischia</taxon>
        <taxon>Theropoda</taxon>
        <taxon>Coelurosauria</taxon>
        <taxon>Aves</taxon>
        <taxon>Neognathae</taxon>
        <taxon>Galloanserae</taxon>
        <taxon>Anseriformes</taxon>
        <taxon>Anatidae</taxon>
        <taxon>Anatinae</taxon>
        <taxon>Anas</taxon>
    </lineage>
</organism>
<evidence type="ECO:0000256" key="1">
    <source>
        <dbReference type="SAM" id="MobiDB-lite"/>
    </source>
</evidence>
<protein>
    <submittedName>
        <fullName evidence="2">Uncharacterized protein</fullName>
    </submittedName>
</protein>
<sequence length="125" mass="13572">MMHEEPLSVEAGAAVTADSIWEACINIKEQGRKARNSTMEDKGEAEGKEERQKEHCNLGALLPPKAPFRNPLNHVLPSVSSGRTQRASPTDGMQEEATNAQAFLAADGQGGVFFLGGSDYIWHIH</sequence>